<feature type="compositionally biased region" description="Basic and acidic residues" evidence="8">
    <location>
        <begin position="1"/>
        <end position="23"/>
    </location>
</feature>
<evidence type="ECO:0000259" key="9">
    <source>
        <dbReference type="PROSITE" id="PS50928"/>
    </source>
</evidence>
<name>A0A1B1BIW5_9MICO</name>
<evidence type="ECO:0000256" key="4">
    <source>
        <dbReference type="ARBA" id="ARBA00022692"/>
    </source>
</evidence>
<keyword evidence="3" id="KW-1003">Cell membrane</keyword>
<comment type="similarity">
    <text evidence="7">Belongs to the binding-protein-dependent transport system permease family.</text>
</comment>
<evidence type="ECO:0000256" key="3">
    <source>
        <dbReference type="ARBA" id="ARBA00022475"/>
    </source>
</evidence>
<evidence type="ECO:0000313" key="11">
    <source>
        <dbReference type="Proteomes" id="UP000092582"/>
    </source>
</evidence>
<evidence type="ECO:0000313" key="10">
    <source>
        <dbReference type="EMBL" id="ANP72494.1"/>
    </source>
</evidence>
<evidence type="ECO:0000256" key="8">
    <source>
        <dbReference type="SAM" id="MobiDB-lite"/>
    </source>
</evidence>
<evidence type="ECO:0000256" key="6">
    <source>
        <dbReference type="ARBA" id="ARBA00023136"/>
    </source>
</evidence>
<dbReference type="EMBL" id="CP016282">
    <property type="protein sequence ID" value="ANP72494.1"/>
    <property type="molecule type" value="Genomic_DNA"/>
</dbReference>
<feature type="transmembrane region" description="Helical" evidence="7">
    <location>
        <begin position="160"/>
        <end position="181"/>
    </location>
</feature>
<evidence type="ECO:0000256" key="5">
    <source>
        <dbReference type="ARBA" id="ARBA00022989"/>
    </source>
</evidence>
<reference evidence="10 11" key="1">
    <citation type="submission" date="2016-06" db="EMBL/GenBank/DDBJ databases">
        <title>Genome sequencing of Cryobacterium arcticum PAMC 27867.</title>
        <authorList>
            <person name="Lee J."/>
            <person name="Kim O.-S."/>
        </authorList>
    </citation>
    <scope>NUCLEOTIDE SEQUENCE [LARGE SCALE GENOMIC DNA]</scope>
    <source>
        <strain evidence="10 11">PAMC 27867</strain>
    </source>
</reference>
<keyword evidence="4 7" id="KW-0812">Transmembrane</keyword>
<organism evidence="10 11">
    <name type="scientific">Cryobacterium arcticum</name>
    <dbReference type="NCBI Taxonomy" id="670052"/>
    <lineage>
        <taxon>Bacteria</taxon>
        <taxon>Bacillati</taxon>
        <taxon>Actinomycetota</taxon>
        <taxon>Actinomycetes</taxon>
        <taxon>Micrococcales</taxon>
        <taxon>Microbacteriaceae</taxon>
        <taxon>Cryobacterium</taxon>
    </lineage>
</organism>
<evidence type="ECO:0000256" key="1">
    <source>
        <dbReference type="ARBA" id="ARBA00004651"/>
    </source>
</evidence>
<feature type="transmembrane region" description="Helical" evidence="7">
    <location>
        <begin position="128"/>
        <end position="148"/>
    </location>
</feature>
<dbReference type="Gene3D" id="1.10.3720.10">
    <property type="entry name" value="MetI-like"/>
    <property type="match status" value="1"/>
</dbReference>
<keyword evidence="6 7" id="KW-0472">Membrane</keyword>
<dbReference type="AlphaFoldDB" id="A0A1B1BIW5"/>
<evidence type="ECO:0000256" key="7">
    <source>
        <dbReference type="RuleBase" id="RU363032"/>
    </source>
</evidence>
<dbReference type="SUPFAM" id="SSF161098">
    <property type="entry name" value="MetI-like"/>
    <property type="match status" value="1"/>
</dbReference>
<feature type="transmembrane region" description="Helical" evidence="7">
    <location>
        <begin position="264"/>
        <end position="285"/>
    </location>
</feature>
<dbReference type="PANTHER" id="PTHR43744">
    <property type="entry name" value="ABC TRANSPORTER PERMEASE PROTEIN MG189-RELATED-RELATED"/>
    <property type="match status" value="1"/>
</dbReference>
<feature type="transmembrane region" description="Helical" evidence="7">
    <location>
        <begin position="202"/>
        <end position="224"/>
    </location>
</feature>
<dbReference type="PANTHER" id="PTHR43744:SF12">
    <property type="entry name" value="ABC TRANSPORTER PERMEASE PROTEIN MG189-RELATED"/>
    <property type="match status" value="1"/>
</dbReference>
<comment type="subcellular location">
    <subcellularLocation>
        <location evidence="1 7">Cell membrane</location>
        <topology evidence="1 7">Multi-pass membrane protein</topology>
    </subcellularLocation>
</comment>
<dbReference type="STRING" id="670052.PA27867_1537"/>
<evidence type="ECO:0000256" key="2">
    <source>
        <dbReference type="ARBA" id="ARBA00022448"/>
    </source>
</evidence>
<dbReference type="GO" id="GO:0005886">
    <property type="term" value="C:plasma membrane"/>
    <property type="evidence" value="ECO:0007669"/>
    <property type="project" value="UniProtKB-SubCell"/>
</dbReference>
<accession>A0A1B1BIW5</accession>
<dbReference type="PATRIC" id="fig|670052.7.peg.1593"/>
<dbReference type="GO" id="GO:0055085">
    <property type="term" value="P:transmembrane transport"/>
    <property type="evidence" value="ECO:0007669"/>
    <property type="project" value="InterPro"/>
</dbReference>
<feature type="transmembrane region" description="Helical" evidence="7">
    <location>
        <begin position="30"/>
        <end position="51"/>
    </location>
</feature>
<dbReference type="Pfam" id="PF00528">
    <property type="entry name" value="BPD_transp_1"/>
    <property type="match status" value="1"/>
</dbReference>
<gene>
    <name evidence="10" type="ORF">PA27867_1537</name>
</gene>
<feature type="domain" description="ABC transmembrane type-1" evidence="9">
    <location>
        <begin position="91"/>
        <end position="285"/>
    </location>
</feature>
<feature type="transmembrane region" description="Helical" evidence="7">
    <location>
        <begin position="96"/>
        <end position="116"/>
    </location>
</feature>
<sequence>MSRTRTERPRTAEAPDRTHRADGMSRGQNILRGVVLLVGALVFLFPFYYMVIGSLQTKPDPTIAGAFPNPANLTLDNYADINGRINLLQGLLNSGIFTGGVILCTVVFGVLVGYALAQLQWRGRGVTFALALLVQVVPFQLLMIPLYVMIARDYGLADNYLGMILPFAINSTAVIIFRQYFLQIPKELFDAARIDGAGELRILRRIALPLVRPALLTVVLLTFIGPWNEFLWPFLITKEASLQPLAVSLANYLSNVAATAANPFGAILAGACVLAGPAVLLFILFQRHFVSSNIGSGVKG</sequence>
<feature type="region of interest" description="Disordered" evidence="8">
    <location>
        <begin position="1"/>
        <end position="24"/>
    </location>
</feature>
<keyword evidence="2 7" id="KW-0813">Transport</keyword>
<dbReference type="CDD" id="cd06261">
    <property type="entry name" value="TM_PBP2"/>
    <property type="match status" value="1"/>
</dbReference>
<dbReference type="Proteomes" id="UP000092582">
    <property type="component" value="Chromosome 1"/>
</dbReference>
<dbReference type="InterPro" id="IPR000515">
    <property type="entry name" value="MetI-like"/>
</dbReference>
<proteinExistence type="inferred from homology"/>
<dbReference type="PROSITE" id="PS50928">
    <property type="entry name" value="ABC_TM1"/>
    <property type="match status" value="1"/>
</dbReference>
<dbReference type="InterPro" id="IPR035906">
    <property type="entry name" value="MetI-like_sf"/>
</dbReference>
<dbReference type="KEGG" id="cart:PA27867_1537"/>
<keyword evidence="11" id="KW-1185">Reference proteome</keyword>
<keyword evidence="5 7" id="KW-1133">Transmembrane helix</keyword>
<protein>
    <submittedName>
        <fullName evidence="10">Sugar ABC transporter permease</fullName>
    </submittedName>
</protein>